<dbReference type="Gene3D" id="1.25.40.10">
    <property type="entry name" value="Tetratricopeptide repeat domain"/>
    <property type="match status" value="1"/>
</dbReference>
<dbReference type="EMBL" id="QGDC01000009">
    <property type="protein sequence ID" value="RCH53869.1"/>
    <property type="molecule type" value="Genomic_DNA"/>
</dbReference>
<protein>
    <submittedName>
        <fullName evidence="1">Uncharacterized protein</fullName>
    </submittedName>
</protein>
<dbReference type="RefSeq" id="WP_114006134.1">
    <property type="nucleotide sequence ID" value="NZ_QGDC01000009.1"/>
</dbReference>
<gene>
    <name evidence="1" type="ORF">DJ568_15120</name>
</gene>
<accession>A0A367GK78</accession>
<evidence type="ECO:0000313" key="2">
    <source>
        <dbReference type="Proteomes" id="UP000253209"/>
    </source>
</evidence>
<name>A0A367GK78_9SPHI</name>
<dbReference type="OrthoDB" id="755070at2"/>
<evidence type="ECO:0000313" key="1">
    <source>
        <dbReference type="EMBL" id="RCH53869.1"/>
    </source>
</evidence>
<organism evidence="1 2">
    <name type="scientific">Mucilaginibacter hurinus</name>
    <dbReference type="NCBI Taxonomy" id="2201324"/>
    <lineage>
        <taxon>Bacteria</taxon>
        <taxon>Pseudomonadati</taxon>
        <taxon>Bacteroidota</taxon>
        <taxon>Sphingobacteriia</taxon>
        <taxon>Sphingobacteriales</taxon>
        <taxon>Sphingobacteriaceae</taxon>
        <taxon>Mucilaginibacter</taxon>
    </lineage>
</organism>
<dbReference type="AlphaFoldDB" id="A0A367GK78"/>
<dbReference type="SUPFAM" id="SSF48452">
    <property type="entry name" value="TPR-like"/>
    <property type="match status" value="1"/>
</dbReference>
<proteinExistence type="predicted"/>
<comment type="caution">
    <text evidence="1">The sequence shown here is derived from an EMBL/GenBank/DDBJ whole genome shotgun (WGS) entry which is preliminary data.</text>
</comment>
<dbReference type="InterPro" id="IPR011990">
    <property type="entry name" value="TPR-like_helical_dom_sf"/>
</dbReference>
<keyword evidence="2" id="KW-1185">Reference proteome</keyword>
<reference evidence="1 2" key="1">
    <citation type="submission" date="2018-05" db="EMBL/GenBank/DDBJ databases">
        <title>Mucilaginibacter hurinus sp. nov., isolated from briquette warehouse soil.</title>
        <authorList>
            <person name="Choi L."/>
        </authorList>
    </citation>
    <scope>NUCLEOTIDE SEQUENCE [LARGE SCALE GENOMIC DNA]</scope>
    <source>
        <strain evidence="1 2">ZR32</strain>
    </source>
</reference>
<dbReference type="Proteomes" id="UP000253209">
    <property type="component" value="Unassembled WGS sequence"/>
</dbReference>
<sequence>MLVTTACKRKGPPPDCISLNNKGAEYFGDSYGEETKLNNAIKMYKKAIACDSLYVIAHLNLMVAYGEKHNYKEESAVIDKLLKLTNNDPAILLHKGMYLKKTGKVDSATKIFYLAKSIYDKRLLKEPGNVEHIKRMIEVIALIHGNAKAIKELDRQIELHSALSQQLSEEYFLYKDFDGHNPLNDATTTEYPAKQQ</sequence>